<sequence length="186" mass="21177">MPVNKLLEDTKLRMEKSVDHIRSELAAVRTSKASPALVENIMVEYYGSQTRLRDLAGISVPEARQILIQPWDVSAVSAIEKAILKSTLGITPSNDGKVIRLVFPELTQERREELLKVAKKIAEDGKIAVRNVRREANEELKVMEKASEITEDDRFKAEKRVQTKTDDFIHKIDEVLKDKEKEILTI</sequence>
<dbReference type="Gene3D" id="1.10.132.20">
    <property type="entry name" value="Ribosome-recycling factor"/>
    <property type="match status" value="1"/>
</dbReference>
<feature type="domain" description="Ribosome recycling factor" evidence="7">
    <location>
        <begin position="22"/>
        <end position="184"/>
    </location>
</feature>
<proteinExistence type="inferred from homology"/>
<evidence type="ECO:0000256" key="6">
    <source>
        <dbReference type="HAMAP-Rule" id="MF_00040"/>
    </source>
</evidence>
<dbReference type="Proteomes" id="UP000266426">
    <property type="component" value="Unassembled WGS sequence"/>
</dbReference>
<dbReference type="GO" id="GO:0005737">
    <property type="term" value="C:cytoplasm"/>
    <property type="evidence" value="ECO:0007669"/>
    <property type="project" value="UniProtKB-SubCell"/>
</dbReference>
<dbReference type="CDD" id="cd00520">
    <property type="entry name" value="RRF"/>
    <property type="match status" value="1"/>
</dbReference>
<gene>
    <name evidence="6" type="primary">frr</name>
    <name evidence="8" type="ORF">C4541_10885</name>
</gene>
<comment type="caution">
    <text evidence="8">The sequence shown here is derived from an EMBL/GenBank/DDBJ whole genome shotgun (WGS) entry which is preliminary data.</text>
</comment>
<evidence type="ECO:0000256" key="4">
    <source>
        <dbReference type="ARBA" id="ARBA00022917"/>
    </source>
</evidence>
<dbReference type="NCBIfam" id="TIGR00496">
    <property type="entry name" value="frr"/>
    <property type="match status" value="1"/>
</dbReference>
<evidence type="ECO:0000256" key="2">
    <source>
        <dbReference type="ARBA" id="ARBA00005912"/>
    </source>
</evidence>
<dbReference type="InterPro" id="IPR023584">
    <property type="entry name" value="Ribosome_recyc_fac_dom"/>
</dbReference>
<evidence type="ECO:0000256" key="3">
    <source>
        <dbReference type="ARBA" id="ARBA00022490"/>
    </source>
</evidence>
<dbReference type="EMBL" id="QZJZ01000086">
    <property type="protein sequence ID" value="RJP57076.1"/>
    <property type="molecule type" value="Genomic_DNA"/>
</dbReference>
<dbReference type="Pfam" id="PF01765">
    <property type="entry name" value="RRF"/>
    <property type="match status" value="1"/>
</dbReference>
<comment type="subcellular location">
    <subcellularLocation>
        <location evidence="1 6">Cytoplasm</location>
    </subcellularLocation>
</comment>
<evidence type="ECO:0000259" key="7">
    <source>
        <dbReference type="Pfam" id="PF01765"/>
    </source>
</evidence>
<accession>A0A3A4QY70</accession>
<dbReference type="GO" id="GO:0043023">
    <property type="term" value="F:ribosomal large subunit binding"/>
    <property type="evidence" value="ECO:0007669"/>
    <property type="project" value="TreeGrafter"/>
</dbReference>
<dbReference type="InterPro" id="IPR002661">
    <property type="entry name" value="Ribosome_recyc_fac"/>
</dbReference>
<dbReference type="SUPFAM" id="SSF55194">
    <property type="entry name" value="Ribosome recycling factor, RRF"/>
    <property type="match status" value="1"/>
</dbReference>
<name>A0A3A4QY70_9BACT</name>
<keyword evidence="4 6" id="KW-0648">Protein biosynthesis</keyword>
<organism evidence="8 9">
    <name type="scientific">Candidatus Auribacter fodinae</name>
    <dbReference type="NCBI Taxonomy" id="2093366"/>
    <lineage>
        <taxon>Bacteria</taxon>
        <taxon>Pseudomonadati</taxon>
        <taxon>Candidatus Auribacterota</taxon>
        <taxon>Candidatus Auribacteria</taxon>
        <taxon>Candidatus Auribacterales</taxon>
        <taxon>Candidatus Auribacteraceae</taxon>
        <taxon>Candidatus Auribacter</taxon>
    </lineage>
</organism>
<dbReference type="InterPro" id="IPR036191">
    <property type="entry name" value="RRF_sf"/>
</dbReference>
<evidence type="ECO:0000256" key="1">
    <source>
        <dbReference type="ARBA" id="ARBA00004496"/>
    </source>
</evidence>
<dbReference type="AlphaFoldDB" id="A0A3A4QY70"/>
<reference evidence="8 9" key="1">
    <citation type="journal article" date="2017" name="ISME J.">
        <title>Energy and carbon metabolisms in a deep terrestrial subsurface fluid microbial community.</title>
        <authorList>
            <person name="Momper L."/>
            <person name="Jungbluth S.P."/>
            <person name="Lee M.D."/>
            <person name="Amend J.P."/>
        </authorList>
    </citation>
    <scope>NUCLEOTIDE SEQUENCE [LARGE SCALE GENOMIC DNA]</scope>
    <source>
        <strain evidence="8">SURF_26</strain>
    </source>
</reference>
<keyword evidence="3 6" id="KW-0963">Cytoplasm</keyword>
<dbReference type="GO" id="GO:0006415">
    <property type="term" value="P:translational termination"/>
    <property type="evidence" value="ECO:0007669"/>
    <property type="project" value="UniProtKB-UniRule"/>
</dbReference>
<comment type="function">
    <text evidence="5 6">Responsible for the release of ribosomes from messenger RNA at the termination of protein biosynthesis. May increase the efficiency of translation by recycling ribosomes from one round of translation to another.</text>
</comment>
<protein>
    <recommendedName>
        <fullName evidence="6">Ribosome-recycling factor</fullName>
        <shortName evidence="6">RRF</shortName>
    </recommendedName>
    <alternativeName>
        <fullName evidence="6">Ribosome-releasing factor</fullName>
    </alternativeName>
</protein>
<evidence type="ECO:0000313" key="8">
    <source>
        <dbReference type="EMBL" id="RJP57076.1"/>
    </source>
</evidence>
<dbReference type="Gene3D" id="3.30.1360.40">
    <property type="match status" value="1"/>
</dbReference>
<dbReference type="FunFam" id="3.30.1360.40:FF:000001">
    <property type="entry name" value="Ribosome-recycling factor"/>
    <property type="match status" value="1"/>
</dbReference>
<comment type="similarity">
    <text evidence="2 6">Belongs to the RRF family.</text>
</comment>
<dbReference type="PANTHER" id="PTHR20982:SF3">
    <property type="entry name" value="MITOCHONDRIAL RIBOSOME RECYCLING FACTOR PSEUDO 1"/>
    <property type="match status" value="1"/>
</dbReference>
<evidence type="ECO:0000256" key="5">
    <source>
        <dbReference type="ARBA" id="ARBA00025050"/>
    </source>
</evidence>
<dbReference type="PANTHER" id="PTHR20982">
    <property type="entry name" value="RIBOSOME RECYCLING FACTOR"/>
    <property type="match status" value="1"/>
</dbReference>
<evidence type="ECO:0000313" key="9">
    <source>
        <dbReference type="Proteomes" id="UP000266426"/>
    </source>
</evidence>
<dbReference type="HAMAP" id="MF_00040">
    <property type="entry name" value="RRF"/>
    <property type="match status" value="1"/>
</dbReference>
<dbReference type="FunFam" id="1.10.132.20:FF:000001">
    <property type="entry name" value="Ribosome-recycling factor"/>
    <property type="match status" value="1"/>
</dbReference>